<keyword evidence="5" id="KW-1185">Reference proteome</keyword>
<accession>A0A931AEI8</accession>
<organism evidence="4 5">
    <name type="scientific">Nonomuraea cypriaca</name>
    <dbReference type="NCBI Taxonomy" id="1187855"/>
    <lineage>
        <taxon>Bacteria</taxon>
        <taxon>Bacillati</taxon>
        <taxon>Actinomycetota</taxon>
        <taxon>Actinomycetes</taxon>
        <taxon>Streptosporangiales</taxon>
        <taxon>Streptosporangiaceae</taxon>
        <taxon>Nonomuraea</taxon>
    </lineage>
</organism>
<evidence type="ECO:0000256" key="1">
    <source>
        <dbReference type="SAM" id="SignalP"/>
    </source>
</evidence>
<proteinExistence type="predicted"/>
<dbReference type="Gene3D" id="2.60.40.1080">
    <property type="match status" value="1"/>
</dbReference>
<gene>
    <name evidence="4" type="ORF">ITP53_38110</name>
</gene>
<dbReference type="Pfam" id="PF09992">
    <property type="entry name" value="NAGPA"/>
    <property type="match status" value="1"/>
</dbReference>
<sequence>MTNVPPYRLRGRAVLLLAAAVVSLIGIPAQADAAPPDPVAETASQARLASSYLPAATPLFDAGTAVAGGPIETYRTDRPVADGMVLDSVDTLDPRGWQRSDALTIDLTKGNKIGYLDTGEVAATGRISEMAGKAGAVAAVNGDFFDINNSSAPDGVGIQDGKIVKSPSGGFDRAVTFDSSGIGRIMDVLFEGTVTLAGGEQVPLARLNAVDLPAGGIGAYDSRWGSYTRTRPVQGVAQVTEVLVADGTVERVTAGAGEGDIPEGATVLVGRDAAAARLARLTAGDPVEISYRVKPSVDAELVTAIGGHTVLVKDGVAQGVNDSTLAARMAVGFSADGEKMFMVTVDGNRTINSRGATLKEMADRLVELGANVGLEIDGGGSATMVTRTPGSDEVRIANEPNDGVERLVPNGLAVYGKEGSGRLRGLWVRPAIDPSLAPGMGPVPGGRPDRVFLGLTRTVAATGHDETYGPAGSSRDIRWSATHGGVDDGVFRAKLPGTATVTASSRSVRGSTKLEVLGPVARLEATQPSINIADASGSAVFGVVGYDEHGDSAPVEPRDVTLSYDTTLLDISPDATGGFTVASKKPSGAALVTVEIGDLTATVAVTVGVEKRILADFDNAAQWTAGSARGSATVTPAAEGVSGGGLKLAYDFTGSTATRTAYATSPQRLGLPGQTRAFGLSVYGRGQGEWTAIQVIDATGKATSVYGPYITWNGWQDIEFPVPTGLAQPVTVNRFYAIEIKADRQYASDVLIDELYAQVAPSIEQPPAAQVRDRLVSAQPGRDDWRFAVMSDAQFVARDPDSALVTGARRTLREIKAARPDFLVIAGDLVDEASEADFQLAKRILDEELGAGLPYYYVPGNHEVMGASIANFRAHFGDTNRTFDHKGTRFVTLDTSLGTIRGGGFDQIERLRTALDEAEEDDRIGSLVVIEHHPPRDPTPGALSQLADRKEAALVEQWLGDFQHRTGKGAAFIGGHVGTFSAARVDGVPYLINGNSAKTPSTAPGEGGFTGWSMLSVDPVSKAERMAARLFPFAGGPRWLAAQIRPHVDELAVTAPAQIALGASARVSATITQGARQVPVAYPIGVTWSGSRDLHVGDARSARGGDVAVFDPATGTLTARRPGTVTISATVGGVTREATITIVR</sequence>
<dbReference type="InterPro" id="IPR029052">
    <property type="entry name" value="Metallo-depent_PP-like"/>
</dbReference>
<dbReference type="EMBL" id="JADOGI010000160">
    <property type="protein sequence ID" value="MBF8191416.1"/>
    <property type="molecule type" value="Genomic_DNA"/>
</dbReference>
<keyword evidence="1" id="KW-0732">Signal</keyword>
<dbReference type="InterPro" id="IPR018711">
    <property type="entry name" value="NAGPA"/>
</dbReference>
<dbReference type="InterPro" id="IPR004843">
    <property type="entry name" value="Calcineurin-like_PHP"/>
</dbReference>
<feature type="domain" description="Calcineurin-like phosphoesterase" evidence="2">
    <location>
        <begin position="787"/>
        <end position="976"/>
    </location>
</feature>
<keyword evidence="4" id="KW-0326">Glycosidase</keyword>
<evidence type="ECO:0000313" key="5">
    <source>
        <dbReference type="Proteomes" id="UP000605361"/>
    </source>
</evidence>
<dbReference type="InterPro" id="IPR051918">
    <property type="entry name" value="STPP_CPPED1"/>
</dbReference>
<dbReference type="PANTHER" id="PTHR43143">
    <property type="entry name" value="METALLOPHOSPHOESTERASE, CALCINEURIN SUPERFAMILY"/>
    <property type="match status" value="1"/>
</dbReference>
<dbReference type="GO" id="GO:0016798">
    <property type="term" value="F:hydrolase activity, acting on glycosyl bonds"/>
    <property type="evidence" value="ECO:0007669"/>
    <property type="project" value="UniProtKB-KW"/>
</dbReference>
<keyword evidence="4" id="KW-0378">Hydrolase</keyword>
<dbReference type="Pfam" id="PF00149">
    <property type="entry name" value="Metallophos"/>
    <property type="match status" value="1"/>
</dbReference>
<dbReference type="AlphaFoldDB" id="A0A931AEI8"/>
<feature type="domain" description="Phosphodiester glycosidase" evidence="3">
    <location>
        <begin position="242"/>
        <end position="415"/>
    </location>
</feature>
<dbReference type="PANTHER" id="PTHR43143:SF1">
    <property type="entry name" value="SERINE_THREONINE-PROTEIN PHOSPHATASE CPPED1"/>
    <property type="match status" value="1"/>
</dbReference>
<dbReference type="SUPFAM" id="SSF56300">
    <property type="entry name" value="Metallo-dependent phosphatases"/>
    <property type="match status" value="1"/>
</dbReference>
<name>A0A931AEI8_9ACTN</name>
<evidence type="ECO:0000313" key="4">
    <source>
        <dbReference type="EMBL" id="MBF8191416.1"/>
    </source>
</evidence>
<reference evidence="4" key="1">
    <citation type="submission" date="2020-11" db="EMBL/GenBank/DDBJ databases">
        <title>Whole-genome analyses of Nonomuraea sp. K274.</title>
        <authorList>
            <person name="Veyisoglu A."/>
        </authorList>
    </citation>
    <scope>NUCLEOTIDE SEQUENCE</scope>
    <source>
        <strain evidence="4">K274</strain>
    </source>
</reference>
<evidence type="ECO:0000259" key="3">
    <source>
        <dbReference type="Pfam" id="PF09992"/>
    </source>
</evidence>
<dbReference type="Gene3D" id="3.60.21.10">
    <property type="match status" value="1"/>
</dbReference>
<feature type="signal peptide" evidence="1">
    <location>
        <begin position="1"/>
        <end position="33"/>
    </location>
</feature>
<protein>
    <submittedName>
        <fullName evidence="4">Phosphodiester glycosidase family protein</fullName>
    </submittedName>
</protein>
<comment type="caution">
    <text evidence="4">The sequence shown here is derived from an EMBL/GenBank/DDBJ whole genome shotgun (WGS) entry which is preliminary data.</text>
</comment>
<dbReference type="Proteomes" id="UP000605361">
    <property type="component" value="Unassembled WGS sequence"/>
</dbReference>
<evidence type="ECO:0000259" key="2">
    <source>
        <dbReference type="Pfam" id="PF00149"/>
    </source>
</evidence>
<feature type="chain" id="PRO_5037324600" evidence="1">
    <location>
        <begin position="34"/>
        <end position="1144"/>
    </location>
</feature>